<accession>A0A1X7HLB8</accession>
<dbReference type="RefSeq" id="WP_143266909.1">
    <property type="nucleotide sequence ID" value="NZ_FXAK01000009.1"/>
</dbReference>
<dbReference type="PANTHER" id="PTHR11699">
    <property type="entry name" value="ALDEHYDE DEHYDROGENASE-RELATED"/>
    <property type="match status" value="1"/>
</dbReference>
<gene>
    <name evidence="6" type="ORF">SAMN02982917_6372</name>
</gene>
<evidence type="ECO:0000256" key="3">
    <source>
        <dbReference type="PROSITE-ProRule" id="PRU10007"/>
    </source>
</evidence>
<evidence type="ECO:0000256" key="4">
    <source>
        <dbReference type="RuleBase" id="RU003345"/>
    </source>
</evidence>
<dbReference type="CDD" id="cd07114">
    <property type="entry name" value="ALDH_DhaS"/>
    <property type="match status" value="1"/>
</dbReference>
<dbReference type="OrthoDB" id="9772584at2"/>
<dbReference type="Gene3D" id="3.40.309.10">
    <property type="entry name" value="Aldehyde Dehydrogenase, Chain A, domain 2"/>
    <property type="match status" value="1"/>
</dbReference>
<dbReference type="GO" id="GO:0016620">
    <property type="term" value="F:oxidoreductase activity, acting on the aldehyde or oxo group of donors, NAD or NADP as acceptor"/>
    <property type="evidence" value="ECO:0007669"/>
    <property type="project" value="InterPro"/>
</dbReference>
<keyword evidence="2 4" id="KW-0560">Oxidoreductase</keyword>
<evidence type="ECO:0000256" key="2">
    <source>
        <dbReference type="ARBA" id="ARBA00023002"/>
    </source>
</evidence>
<dbReference type="InterPro" id="IPR029510">
    <property type="entry name" value="Ald_DH_CS_GLU"/>
</dbReference>
<comment type="similarity">
    <text evidence="1 4">Belongs to the aldehyde dehydrogenase family.</text>
</comment>
<dbReference type="PROSITE" id="PS00687">
    <property type="entry name" value="ALDEHYDE_DEHYDR_GLU"/>
    <property type="match status" value="1"/>
</dbReference>
<sequence length="506" mass="54178">MSATANAPALPPAGNIARYDHLFIGGDWVAPEDGGVMESIDPSQGTPWAMVAYGGKRDIDKAVAAARAALDGPWGRMPGHERAALMRRFADLYKEHARTLAILETRDSGRALRESLLDVGGHCNGYHWWASLADKHSGRTIPFDDSVHVFTTRVPVGVVGAITPWNVPLMAAAWKLGPALAAGCTVVLKPAEHTPVTSLELGKLFELAGFPPGVVNIVPGYGRDGAGEYLVAHPGVDKIAFTGEGATAKAILRTGAETMKRFTFELGGKSPHIIFADADVEQALNAATNSAWTLCGQSCALGSRVLVQRPVYDRVVEEFVRRAARVRVGQPMDERNHMGPQAHAEQLAKTLSYIDIGTQEGAELVAGGNRLSGAGLDGGYFIQPTVFAGVTNAMRIAREEIFGPVAALIPFDHEDEAVAIANDTSYGLTAGLWTGDVGRAHRVSSRIRAGMVWVNTYRFIRWSTPYGGFKASGWGRENGIEALDSYLDTRTTVVSTTGRFPDAYAV</sequence>
<dbReference type="EMBL" id="FXAK01000009">
    <property type="protein sequence ID" value="SMF88386.1"/>
    <property type="molecule type" value="Genomic_DNA"/>
</dbReference>
<dbReference type="FunFam" id="3.40.309.10:FF:000012">
    <property type="entry name" value="Betaine aldehyde dehydrogenase"/>
    <property type="match status" value="1"/>
</dbReference>
<dbReference type="STRING" id="286727.SAMN02982917_6372"/>
<dbReference type="InterPro" id="IPR016163">
    <property type="entry name" value="Ald_DH_C"/>
</dbReference>
<name>A0A1X7HLB8_9PROT</name>
<reference evidence="6 7" key="1">
    <citation type="submission" date="2017-04" db="EMBL/GenBank/DDBJ databases">
        <authorList>
            <person name="Afonso C.L."/>
            <person name="Miller P.J."/>
            <person name="Scott M.A."/>
            <person name="Spackman E."/>
            <person name="Goraichik I."/>
            <person name="Dimitrov K.M."/>
            <person name="Suarez D.L."/>
            <person name="Swayne D.E."/>
        </authorList>
    </citation>
    <scope>NUCLEOTIDE SEQUENCE [LARGE SCALE GENOMIC DNA]</scope>
    <source>
        <strain evidence="6 7">A2P</strain>
    </source>
</reference>
<dbReference type="InterPro" id="IPR016162">
    <property type="entry name" value="Ald_DH_N"/>
</dbReference>
<dbReference type="FunFam" id="3.40.605.10:FF:000007">
    <property type="entry name" value="NAD/NADP-dependent betaine aldehyde dehydrogenase"/>
    <property type="match status" value="1"/>
</dbReference>
<dbReference type="Gene3D" id="3.40.605.10">
    <property type="entry name" value="Aldehyde Dehydrogenase, Chain A, domain 1"/>
    <property type="match status" value="1"/>
</dbReference>
<feature type="domain" description="Aldehyde dehydrogenase" evidence="5">
    <location>
        <begin position="28"/>
        <end position="491"/>
    </location>
</feature>
<dbReference type="InterPro" id="IPR015590">
    <property type="entry name" value="Aldehyde_DH_dom"/>
</dbReference>
<dbReference type="AlphaFoldDB" id="A0A1X7HLB8"/>
<dbReference type="InterPro" id="IPR016161">
    <property type="entry name" value="Ald_DH/histidinol_DH"/>
</dbReference>
<organism evidence="6 7">
    <name type="scientific">Azospirillum oryzae</name>
    <dbReference type="NCBI Taxonomy" id="286727"/>
    <lineage>
        <taxon>Bacteria</taxon>
        <taxon>Pseudomonadati</taxon>
        <taxon>Pseudomonadota</taxon>
        <taxon>Alphaproteobacteria</taxon>
        <taxon>Rhodospirillales</taxon>
        <taxon>Azospirillaceae</taxon>
        <taxon>Azospirillum</taxon>
    </lineage>
</organism>
<evidence type="ECO:0000259" key="5">
    <source>
        <dbReference type="Pfam" id="PF00171"/>
    </source>
</evidence>
<proteinExistence type="inferred from homology"/>
<protein>
    <submittedName>
        <fullName evidence="6">Aldehyde dehydrogenase (NAD+)</fullName>
    </submittedName>
</protein>
<dbReference type="Proteomes" id="UP000192936">
    <property type="component" value="Unassembled WGS sequence"/>
</dbReference>
<feature type="active site" evidence="3">
    <location>
        <position position="265"/>
    </location>
</feature>
<evidence type="ECO:0000313" key="7">
    <source>
        <dbReference type="Proteomes" id="UP000192936"/>
    </source>
</evidence>
<dbReference type="Pfam" id="PF00171">
    <property type="entry name" value="Aldedh"/>
    <property type="match status" value="1"/>
</dbReference>
<evidence type="ECO:0000256" key="1">
    <source>
        <dbReference type="ARBA" id="ARBA00009986"/>
    </source>
</evidence>
<dbReference type="SUPFAM" id="SSF53720">
    <property type="entry name" value="ALDH-like"/>
    <property type="match status" value="1"/>
</dbReference>
<evidence type="ECO:0000313" key="6">
    <source>
        <dbReference type="EMBL" id="SMF88386.1"/>
    </source>
</evidence>